<comment type="caution">
    <text evidence="1">The sequence shown here is derived from an EMBL/GenBank/DDBJ whole genome shotgun (WGS) entry which is preliminary data.</text>
</comment>
<dbReference type="SUPFAM" id="SSF69318">
    <property type="entry name" value="Integrin alpha N-terminal domain"/>
    <property type="match status" value="1"/>
</dbReference>
<dbReference type="InterPro" id="IPR028994">
    <property type="entry name" value="Integrin_alpha_N"/>
</dbReference>
<feature type="non-terminal residue" evidence="1">
    <location>
        <position position="52"/>
    </location>
</feature>
<dbReference type="Proteomes" id="UP000663866">
    <property type="component" value="Unassembled WGS sequence"/>
</dbReference>
<evidence type="ECO:0000313" key="1">
    <source>
        <dbReference type="EMBL" id="CAF4685043.1"/>
    </source>
</evidence>
<dbReference type="EMBL" id="CAJOBG010096282">
    <property type="protein sequence ID" value="CAF4685043.1"/>
    <property type="molecule type" value="Genomic_DNA"/>
</dbReference>
<reference evidence="1" key="1">
    <citation type="submission" date="2021-02" db="EMBL/GenBank/DDBJ databases">
        <authorList>
            <person name="Nowell W R."/>
        </authorList>
    </citation>
    <scope>NUCLEOTIDE SEQUENCE</scope>
</reference>
<sequence length="52" mass="5626">MLTTYSTGDGSFPTSIAAGHFNHDSWLDFVVTNVREGGVGVFLGLENMYEAN</sequence>
<evidence type="ECO:0000313" key="2">
    <source>
        <dbReference type="Proteomes" id="UP000663866"/>
    </source>
</evidence>
<name>A0A821HIR3_9BILA</name>
<gene>
    <name evidence="1" type="ORF">OVN521_LOCUS47871</name>
</gene>
<proteinExistence type="predicted"/>
<accession>A0A821HIR3</accession>
<keyword evidence="2" id="KW-1185">Reference proteome</keyword>
<organism evidence="1 2">
    <name type="scientific">Rotaria magnacalcarata</name>
    <dbReference type="NCBI Taxonomy" id="392030"/>
    <lineage>
        <taxon>Eukaryota</taxon>
        <taxon>Metazoa</taxon>
        <taxon>Spiralia</taxon>
        <taxon>Gnathifera</taxon>
        <taxon>Rotifera</taxon>
        <taxon>Eurotatoria</taxon>
        <taxon>Bdelloidea</taxon>
        <taxon>Philodinida</taxon>
        <taxon>Philodinidae</taxon>
        <taxon>Rotaria</taxon>
    </lineage>
</organism>
<protein>
    <submittedName>
        <fullName evidence="1">Uncharacterized protein</fullName>
    </submittedName>
</protein>
<dbReference type="AlphaFoldDB" id="A0A821HIR3"/>